<name>A0A7Z0GKV6_9MICC</name>
<gene>
    <name evidence="3" type="ORF">HNR09_001287</name>
</gene>
<dbReference type="EMBL" id="JACCFY010000001">
    <property type="protein sequence ID" value="NYJ77876.1"/>
    <property type="molecule type" value="Genomic_DNA"/>
</dbReference>
<feature type="domain" description="UspA" evidence="2">
    <location>
        <begin position="1"/>
        <end position="136"/>
    </location>
</feature>
<dbReference type="InterPro" id="IPR006016">
    <property type="entry name" value="UspA"/>
</dbReference>
<comment type="similarity">
    <text evidence="1">Belongs to the universal stress protein A family.</text>
</comment>
<accession>A0A7Z0GKV6</accession>
<dbReference type="RefSeq" id="WP_179541299.1">
    <property type="nucleotide sequence ID" value="NZ_BAAALL010000002.1"/>
</dbReference>
<dbReference type="Pfam" id="PF00582">
    <property type="entry name" value="Usp"/>
    <property type="match status" value="1"/>
</dbReference>
<reference evidence="3 4" key="1">
    <citation type="submission" date="2020-07" db="EMBL/GenBank/DDBJ databases">
        <title>Sequencing the genomes of 1000 actinobacteria strains.</title>
        <authorList>
            <person name="Klenk H.-P."/>
        </authorList>
    </citation>
    <scope>NUCLEOTIDE SEQUENCE [LARGE SCALE GENOMIC DNA]</scope>
    <source>
        <strain evidence="3 4">DSM 15475</strain>
    </source>
</reference>
<evidence type="ECO:0000313" key="3">
    <source>
        <dbReference type="EMBL" id="NYJ77876.1"/>
    </source>
</evidence>
<dbReference type="CDD" id="cd00293">
    <property type="entry name" value="USP-like"/>
    <property type="match status" value="1"/>
</dbReference>
<dbReference type="SUPFAM" id="SSF52402">
    <property type="entry name" value="Adenine nucleotide alpha hydrolases-like"/>
    <property type="match status" value="1"/>
</dbReference>
<protein>
    <submittedName>
        <fullName evidence="3">Nucleotide-binding universal stress UspA family protein</fullName>
    </submittedName>
</protein>
<dbReference type="InterPro" id="IPR006015">
    <property type="entry name" value="Universal_stress_UspA"/>
</dbReference>
<dbReference type="Proteomes" id="UP000535437">
    <property type="component" value="Unassembled WGS sequence"/>
</dbReference>
<keyword evidence="4" id="KW-1185">Reference proteome</keyword>
<dbReference type="AlphaFoldDB" id="A0A7Z0GKV6"/>
<evidence type="ECO:0000256" key="1">
    <source>
        <dbReference type="ARBA" id="ARBA00008791"/>
    </source>
</evidence>
<comment type="caution">
    <text evidence="3">The sequence shown here is derived from an EMBL/GenBank/DDBJ whole genome shotgun (WGS) entry which is preliminary data.</text>
</comment>
<dbReference type="Gene3D" id="3.40.50.620">
    <property type="entry name" value="HUPs"/>
    <property type="match status" value="1"/>
</dbReference>
<proteinExistence type="inferred from homology"/>
<organism evidence="3 4">
    <name type="scientific">Nesterenkonia xinjiangensis</name>
    <dbReference type="NCBI Taxonomy" id="225327"/>
    <lineage>
        <taxon>Bacteria</taxon>
        <taxon>Bacillati</taxon>
        <taxon>Actinomycetota</taxon>
        <taxon>Actinomycetes</taxon>
        <taxon>Micrococcales</taxon>
        <taxon>Micrococcaceae</taxon>
        <taxon>Nesterenkonia</taxon>
    </lineage>
</organism>
<evidence type="ECO:0000259" key="2">
    <source>
        <dbReference type="Pfam" id="PF00582"/>
    </source>
</evidence>
<evidence type="ECO:0000313" key="4">
    <source>
        <dbReference type="Proteomes" id="UP000535437"/>
    </source>
</evidence>
<sequence>MSGPIIVGVDGSPTARKAAEKARALAIKLNAPLHVVSAYADDRTEVVSSGSDQWVVSDADNARYIAEKVAETLKAPEAEILPRSVHGKPADALIGYAEKVDADIIVVGNQRMRGVSRVLGSVANSVSHNATCDVYIANTYAD</sequence>
<dbReference type="InterPro" id="IPR014729">
    <property type="entry name" value="Rossmann-like_a/b/a_fold"/>
</dbReference>
<dbReference type="PANTHER" id="PTHR46268">
    <property type="entry name" value="STRESS RESPONSE PROTEIN NHAX"/>
    <property type="match status" value="1"/>
</dbReference>
<dbReference type="PANTHER" id="PTHR46268:SF6">
    <property type="entry name" value="UNIVERSAL STRESS PROTEIN UP12"/>
    <property type="match status" value="1"/>
</dbReference>
<dbReference type="PRINTS" id="PR01438">
    <property type="entry name" value="UNVRSLSTRESS"/>
</dbReference>